<gene>
    <name evidence="14" type="ORF">DEACI_0489</name>
    <name evidence="15" type="ORF">DEACI_1886</name>
</gene>
<evidence type="ECO:0000256" key="6">
    <source>
        <dbReference type="ARBA" id="ARBA00022723"/>
    </source>
</evidence>
<evidence type="ECO:0000256" key="11">
    <source>
        <dbReference type="ARBA" id="ARBA00049244"/>
    </source>
</evidence>
<evidence type="ECO:0000256" key="1">
    <source>
        <dbReference type="ARBA" id="ARBA00006360"/>
    </source>
</evidence>
<keyword evidence="3 14" id="KW-0808">Transferase</keyword>
<dbReference type="InterPro" id="IPR022754">
    <property type="entry name" value="DNA_pol_III_gamma-3"/>
</dbReference>
<dbReference type="NCBIfam" id="TIGR02397">
    <property type="entry name" value="dnaX_nterm"/>
    <property type="match status" value="1"/>
</dbReference>
<dbReference type="Proteomes" id="UP000836597">
    <property type="component" value="Chromosome"/>
</dbReference>
<evidence type="ECO:0000313" key="14">
    <source>
        <dbReference type="EMBL" id="CAA7599855.1"/>
    </source>
</evidence>
<dbReference type="AlphaFoldDB" id="A0A8S0Y1R6"/>
<keyword evidence="5" id="KW-0235">DNA replication</keyword>
<dbReference type="Pfam" id="PF20964">
    <property type="entry name" value="DnaX_C"/>
    <property type="match status" value="1"/>
</dbReference>
<evidence type="ECO:0000313" key="16">
    <source>
        <dbReference type="Proteomes" id="UP001071230"/>
    </source>
</evidence>
<keyword evidence="10 14" id="KW-0239">DNA-directed DNA polymerase</keyword>
<dbReference type="PRINTS" id="PR00300">
    <property type="entry name" value="CLPPROTEASEA"/>
</dbReference>
<dbReference type="InterPro" id="IPR048448">
    <property type="entry name" value="DnaX-like_C"/>
</dbReference>
<dbReference type="CDD" id="cd18137">
    <property type="entry name" value="HLD_clamp_pol_III_gamma_tau"/>
    <property type="match status" value="1"/>
</dbReference>
<dbReference type="InterPro" id="IPR008921">
    <property type="entry name" value="DNA_pol3_clamp-load_cplx_C"/>
</dbReference>
<dbReference type="Pfam" id="PF13177">
    <property type="entry name" value="DNA_pol3_delta2"/>
    <property type="match status" value="1"/>
</dbReference>
<dbReference type="CDD" id="cd00009">
    <property type="entry name" value="AAA"/>
    <property type="match status" value="1"/>
</dbReference>
<dbReference type="GO" id="GO:0009360">
    <property type="term" value="C:DNA polymerase III complex"/>
    <property type="evidence" value="ECO:0007669"/>
    <property type="project" value="InterPro"/>
</dbReference>
<dbReference type="EMBL" id="LR746496">
    <property type="protein sequence ID" value="CAA7599855.1"/>
    <property type="molecule type" value="Genomic_DNA"/>
</dbReference>
<dbReference type="Pfam" id="PF22608">
    <property type="entry name" value="DNAX_ATPase_lid"/>
    <property type="match status" value="1"/>
</dbReference>
<keyword evidence="6" id="KW-0479">Metal-binding</keyword>
<keyword evidence="4 14" id="KW-0548">Nucleotidyltransferase</keyword>
<dbReference type="EC" id="2.7.7.7" evidence="2"/>
<keyword evidence="9" id="KW-0067">ATP-binding</keyword>
<reference evidence="15" key="1">
    <citation type="submission" date="2014-11" db="EMBL/GenBank/DDBJ databases">
        <authorList>
            <person name="Hornung B.V."/>
        </authorList>
    </citation>
    <scope>NUCLEOTIDE SEQUENCE</scope>
    <source>
        <strain evidence="15">INE</strain>
    </source>
</reference>
<dbReference type="SUPFAM" id="SSF52540">
    <property type="entry name" value="P-loop containing nucleoside triphosphate hydrolases"/>
    <property type="match status" value="1"/>
</dbReference>
<reference evidence="14" key="2">
    <citation type="submission" date="2020-01" db="EMBL/GenBank/DDBJ databases">
        <authorList>
            <person name="Hornung B."/>
        </authorList>
    </citation>
    <scope>NUCLEOTIDE SEQUENCE</scope>
    <source>
        <strain evidence="14">PacBioINE</strain>
    </source>
</reference>
<dbReference type="InterPro" id="IPR012763">
    <property type="entry name" value="DNA_pol_III_sug/sutau_N"/>
</dbReference>
<dbReference type="InterPro" id="IPR003593">
    <property type="entry name" value="AAA+_ATPase"/>
</dbReference>
<dbReference type="Gene3D" id="1.10.8.60">
    <property type="match status" value="1"/>
</dbReference>
<sequence>MSSYIALYREWRPRTFGEIVGQQHVSGTLVNALKLNKIAHAYLFSGPRGTGKTTTAKILAKALNCEQPKGVEPCNQCPSCQSIDQGNSLDVLEIDAASNRGIDEIRDLREKVNLAAAGGRYKVYIIDEVHMLTTEAFNALLKTLEDPPRSVVFVLATTEAHKIPLTILSRVQRFEFQRIPIADIERRLREVCLAVGRADVEPEALRLIARQSEGGLRDALSILDQCLLSEGPLGVEQIYQSLGMVGETFSADLIDALLAGDYAAALRTMSAGVDLGRDPREILRELLAYLREMLLCLATGQEAPVAQHLRGRMAAQSRAAGMAKMLDWIGILLQGDSQLKYAGNARLAAELLLVQTIYEGENRVSARTQEIGQRVDKLEEEIVRLRASMSGGTLGNGLGAGWAKAAGQGSIGKREPAVKKSGAPAGEIHGEEQAASPSARGEPGFSGVTLETVKARWAEVLEGVRKLKKSTHAFLLEGEPGDLQGNILTLVFKEGFSFHRDKIDRPENRQTVERVLAELFGSPFSLQNRMEGEFRRRAAEPAGTVGAGVEAKTKGPNGTGKFNNRCQGGGEAVSAAEVGAEAEPLIKTGSEAKPPGQRKAEGESGVNGALSPEDVVRKALDLFGEDLVVVKE</sequence>
<dbReference type="InterPro" id="IPR001270">
    <property type="entry name" value="ClpA/B"/>
</dbReference>
<comment type="similarity">
    <text evidence="1">Belongs to the DnaX/STICHEL family.</text>
</comment>
<dbReference type="RefSeq" id="WP_240983612.1">
    <property type="nucleotide sequence ID" value="NZ_CDGJ01000052.1"/>
</dbReference>
<dbReference type="GO" id="GO:0006261">
    <property type="term" value="P:DNA-templated DNA replication"/>
    <property type="evidence" value="ECO:0007669"/>
    <property type="project" value="TreeGrafter"/>
</dbReference>
<evidence type="ECO:0000256" key="3">
    <source>
        <dbReference type="ARBA" id="ARBA00022679"/>
    </source>
</evidence>
<dbReference type="KEGG" id="aacx:DEACI_0489"/>
<evidence type="ECO:0000256" key="9">
    <source>
        <dbReference type="ARBA" id="ARBA00022840"/>
    </source>
</evidence>
<feature type="region of interest" description="Disordered" evidence="12">
    <location>
        <begin position="586"/>
        <end position="610"/>
    </location>
</feature>
<proteinExistence type="inferred from homology"/>
<dbReference type="SMART" id="SM00382">
    <property type="entry name" value="AAA"/>
    <property type="match status" value="1"/>
</dbReference>
<feature type="region of interest" description="Disordered" evidence="12">
    <location>
        <begin position="539"/>
        <end position="565"/>
    </location>
</feature>
<keyword evidence="16" id="KW-1185">Reference proteome</keyword>
<dbReference type="SUPFAM" id="SSF48019">
    <property type="entry name" value="post-AAA+ oligomerization domain-like"/>
    <property type="match status" value="1"/>
</dbReference>
<evidence type="ECO:0000313" key="15">
    <source>
        <dbReference type="EMBL" id="CEJ07421.1"/>
    </source>
</evidence>
<organism evidence="14">
    <name type="scientific">Acididesulfobacillus acetoxydans</name>
    <dbReference type="NCBI Taxonomy" id="1561005"/>
    <lineage>
        <taxon>Bacteria</taxon>
        <taxon>Bacillati</taxon>
        <taxon>Bacillota</taxon>
        <taxon>Clostridia</taxon>
        <taxon>Eubacteriales</taxon>
        <taxon>Peptococcaceae</taxon>
        <taxon>Acididesulfobacillus</taxon>
    </lineage>
</organism>
<comment type="catalytic activity">
    <reaction evidence="11">
        <text>DNA(n) + a 2'-deoxyribonucleoside 5'-triphosphate = DNA(n+1) + diphosphate</text>
        <dbReference type="Rhea" id="RHEA:22508"/>
        <dbReference type="Rhea" id="RHEA-COMP:17339"/>
        <dbReference type="Rhea" id="RHEA-COMP:17340"/>
        <dbReference type="ChEBI" id="CHEBI:33019"/>
        <dbReference type="ChEBI" id="CHEBI:61560"/>
        <dbReference type="ChEBI" id="CHEBI:173112"/>
        <dbReference type="EC" id="2.7.7.7"/>
    </reaction>
</comment>
<keyword evidence="7" id="KW-0547">Nucleotide-binding</keyword>
<keyword evidence="8" id="KW-0862">Zinc</keyword>
<dbReference type="PANTHER" id="PTHR11669:SF0">
    <property type="entry name" value="PROTEIN STICHEL-LIKE 2"/>
    <property type="match status" value="1"/>
</dbReference>
<dbReference type="GO" id="GO:0005524">
    <property type="term" value="F:ATP binding"/>
    <property type="evidence" value="ECO:0007669"/>
    <property type="project" value="UniProtKB-KW"/>
</dbReference>
<dbReference type="InterPro" id="IPR027417">
    <property type="entry name" value="P-loop_NTPase"/>
</dbReference>
<dbReference type="Gene3D" id="1.20.272.10">
    <property type="match status" value="1"/>
</dbReference>
<dbReference type="GO" id="GO:0003677">
    <property type="term" value="F:DNA binding"/>
    <property type="evidence" value="ECO:0007669"/>
    <property type="project" value="InterPro"/>
</dbReference>
<evidence type="ECO:0000256" key="10">
    <source>
        <dbReference type="ARBA" id="ARBA00022932"/>
    </source>
</evidence>
<dbReference type="Gene3D" id="3.40.50.300">
    <property type="entry name" value="P-loop containing nucleotide triphosphate hydrolases"/>
    <property type="match status" value="1"/>
</dbReference>
<dbReference type="FunFam" id="3.40.50.300:FF:000014">
    <property type="entry name" value="DNA polymerase III subunit gamma/tau"/>
    <property type="match status" value="1"/>
</dbReference>
<evidence type="ECO:0000256" key="12">
    <source>
        <dbReference type="SAM" id="MobiDB-lite"/>
    </source>
</evidence>
<dbReference type="PANTHER" id="PTHR11669">
    <property type="entry name" value="REPLICATION FACTOR C / DNA POLYMERASE III GAMMA-TAU SUBUNIT"/>
    <property type="match status" value="1"/>
</dbReference>
<evidence type="ECO:0000256" key="4">
    <source>
        <dbReference type="ARBA" id="ARBA00022695"/>
    </source>
</evidence>
<evidence type="ECO:0000256" key="8">
    <source>
        <dbReference type="ARBA" id="ARBA00022833"/>
    </source>
</evidence>
<evidence type="ECO:0000259" key="13">
    <source>
        <dbReference type="SMART" id="SM00382"/>
    </source>
</evidence>
<name>A0A8S0Y1R6_9FIRM</name>
<evidence type="ECO:0000256" key="7">
    <source>
        <dbReference type="ARBA" id="ARBA00022741"/>
    </source>
</evidence>
<dbReference type="InterPro" id="IPR050238">
    <property type="entry name" value="DNA_Rep/Repair_Clamp_Loader"/>
</dbReference>
<accession>A0A8S0Y1R6</accession>
<evidence type="ECO:0000256" key="2">
    <source>
        <dbReference type="ARBA" id="ARBA00012417"/>
    </source>
</evidence>
<dbReference type="EMBL" id="CDGJ01000052">
    <property type="protein sequence ID" value="CEJ07421.1"/>
    <property type="molecule type" value="Genomic_DNA"/>
</dbReference>
<dbReference type="Proteomes" id="UP001071230">
    <property type="component" value="Unassembled WGS sequence"/>
</dbReference>
<dbReference type="InterPro" id="IPR045085">
    <property type="entry name" value="HLD_clamp_pol_III_gamma_tau"/>
</dbReference>
<dbReference type="Pfam" id="PF12169">
    <property type="entry name" value="DNA_pol3_gamma3"/>
    <property type="match status" value="1"/>
</dbReference>
<protein>
    <recommendedName>
        <fullName evidence="2">DNA-directed DNA polymerase</fullName>
        <ecNumber evidence="2">2.7.7.7</ecNumber>
    </recommendedName>
</protein>
<evidence type="ECO:0000256" key="5">
    <source>
        <dbReference type="ARBA" id="ARBA00022705"/>
    </source>
</evidence>
<dbReference type="NCBIfam" id="NF004046">
    <property type="entry name" value="PRK05563.1"/>
    <property type="match status" value="1"/>
</dbReference>
<feature type="domain" description="AAA+ ATPase" evidence="13">
    <location>
        <begin position="38"/>
        <end position="180"/>
    </location>
</feature>
<dbReference type="GO" id="GO:0003887">
    <property type="term" value="F:DNA-directed DNA polymerase activity"/>
    <property type="evidence" value="ECO:0007669"/>
    <property type="project" value="UniProtKB-KW"/>
</dbReference>
<dbReference type="GO" id="GO:0046872">
    <property type="term" value="F:metal ion binding"/>
    <property type="evidence" value="ECO:0007669"/>
    <property type="project" value="UniProtKB-KW"/>
</dbReference>